<keyword evidence="3" id="KW-0479">Metal-binding</keyword>
<dbReference type="Pfam" id="PF05193">
    <property type="entry name" value="Peptidase_M16_C"/>
    <property type="match status" value="1"/>
</dbReference>
<evidence type="ECO:0000313" key="14">
    <source>
        <dbReference type="Proteomes" id="UP000838878"/>
    </source>
</evidence>
<evidence type="ECO:0008006" key="15">
    <source>
        <dbReference type="Google" id="ProtNLM"/>
    </source>
</evidence>
<dbReference type="Pfam" id="PF00675">
    <property type="entry name" value="Peptidase_M16"/>
    <property type="match status" value="1"/>
</dbReference>
<feature type="domain" description="Coenzyme PQQ synthesis protein F-like C-terminal lobe" evidence="12">
    <location>
        <begin position="905"/>
        <end position="1005"/>
    </location>
</feature>
<gene>
    <name evidence="13" type="ORF">BINO364_LOCUS844</name>
</gene>
<evidence type="ECO:0000256" key="2">
    <source>
        <dbReference type="ARBA" id="ARBA00022670"/>
    </source>
</evidence>
<evidence type="ECO:0000259" key="12">
    <source>
        <dbReference type="Pfam" id="PF22456"/>
    </source>
</evidence>
<keyword evidence="2" id="KW-0645">Protease</keyword>
<feature type="domain" description="Peptidase M16 middle/third" evidence="11">
    <location>
        <begin position="638"/>
        <end position="799"/>
    </location>
</feature>
<dbReference type="GO" id="GO:0006508">
    <property type="term" value="P:proteolysis"/>
    <property type="evidence" value="ECO:0007669"/>
    <property type="project" value="UniProtKB-KW"/>
</dbReference>
<evidence type="ECO:0000256" key="6">
    <source>
        <dbReference type="ARBA" id="ARBA00023049"/>
    </source>
</evidence>
<dbReference type="Proteomes" id="UP000838878">
    <property type="component" value="Chromosome 1"/>
</dbReference>
<feature type="domain" description="Peptidase M16 middle/third" evidence="11">
    <location>
        <begin position="467"/>
        <end position="586"/>
    </location>
</feature>
<feature type="domain" description="Peptidase M16 N-terminal" evidence="9">
    <location>
        <begin position="121"/>
        <end position="247"/>
    </location>
</feature>
<evidence type="ECO:0000256" key="3">
    <source>
        <dbReference type="ARBA" id="ARBA00022723"/>
    </source>
</evidence>
<dbReference type="InterPro" id="IPR007863">
    <property type="entry name" value="Peptidase_M16_C"/>
</dbReference>
<dbReference type="InterPro" id="IPR011765">
    <property type="entry name" value="Pept_M16_N"/>
</dbReference>
<dbReference type="InterPro" id="IPR054734">
    <property type="entry name" value="PqqF-like_C_4"/>
</dbReference>
<dbReference type="InterPro" id="IPR001431">
    <property type="entry name" value="Pept_M16_Zn_BS"/>
</dbReference>
<accession>A0A8J9Y562</accession>
<dbReference type="PANTHER" id="PTHR43690">
    <property type="entry name" value="NARDILYSIN"/>
    <property type="match status" value="1"/>
</dbReference>
<keyword evidence="4" id="KW-0378">Hydrolase</keyword>
<dbReference type="PROSITE" id="PS00143">
    <property type="entry name" value="INSULINASE"/>
    <property type="match status" value="1"/>
</dbReference>
<dbReference type="OrthoDB" id="952271at2759"/>
<dbReference type="InterPro" id="IPR011249">
    <property type="entry name" value="Metalloenz_LuxS/M16"/>
</dbReference>
<dbReference type="SUPFAM" id="SSF63411">
    <property type="entry name" value="LuxS/MPP-like metallohydrolase"/>
    <property type="match status" value="4"/>
</dbReference>
<dbReference type="Pfam" id="PF16187">
    <property type="entry name" value="Peptidase_M16_M"/>
    <property type="match status" value="2"/>
</dbReference>
<keyword evidence="6" id="KW-0482">Metalloprotease</keyword>
<dbReference type="Pfam" id="PF22456">
    <property type="entry name" value="PqqF-like_C_4"/>
    <property type="match status" value="1"/>
</dbReference>
<dbReference type="GO" id="GO:0046872">
    <property type="term" value="F:metal ion binding"/>
    <property type="evidence" value="ECO:0007669"/>
    <property type="project" value="UniProtKB-KW"/>
</dbReference>
<organism evidence="13 14">
    <name type="scientific">Brenthis ino</name>
    <name type="common">lesser marbled fritillary</name>
    <dbReference type="NCBI Taxonomy" id="405034"/>
    <lineage>
        <taxon>Eukaryota</taxon>
        <taxon>Metazoa</taxon>
        <taxon>Ecdysozoa</taxon>
        <taxon>Arthropoda</taxon>
        <taxon>Hexapoda</taxon>
        <taxon>Insecta</taxon>
        <taxon>Pterygota</taxon>
        <taxon>Neoptera</taxon>
        <taxon>Endopterygota</taxon>
        <taxon>Lepidoptera</taxon>
        <taxon>Glossata</taxon>
        <taxon>Ditrysia</taxon>
        <taxon>Papilionoidea</taxon>
        <taxon>Nymphalidae</taxon>
        <taxon>Heliconiinae</taxon>
        <taxon>Argynnini</taxon>
        <taxon>Brenthis</taxon>
    </lineage>
</organism>
<evidence type="ECO:0000259" key="10">
    <source>
        <dbReference type="Pfam" id="PF05193"/>
    </source>
</evidence>
<dbReference type="EMBL" id="OV170221">
    <property type="protein sequence ID" value="CAH0713715.1"/>
    <property type="molecule type" value="Genomic_DNA"/>
</dbReference>
<reference evidence="13" key="1">
    <citation type="submission" date="2021-12" db="EMBL/GenBank/DDBJ databases">
        <authorList>
            <person name="Martin H S."/>
        </authorList>
    </citation>
    <scope>NUCLEOTIDE SEQUENCE</scope>
</reference>
<proteinExistence type="inferred from homology"/>
<evidence type="ECO:0000259" key="11">
    <source>
        <dbReference type="Pfam" id="PF16187"/>
    </source>
</evidence>
<dbReference type="FunFam" id="3.30.830.10:FF:000005">
    <property type="entry name" value="nardilysin isoform X1"/>
    <property type="match status" value="1"/>
</dbReference>
<name>A0A8J9Y562_9NEOP</name>
<dbReference type="GO" id="GO:0005737">
    <property type="term" value="C:cytoplasm"/>
    <property type="evidence" value="ECO:0007669"/>
    <property type="project" value="UniProtKB-ARBA"/>
</dbReference>
<evidence type="ECO:0000256" key="7">
    <source>
        <dbReference type="RuleBase" id="RU004447"/>
    </source>
</evidence>
<evidence type="ECO:0000256" key="5">
    <source>
        <dbReference type="ARBA" id="ARBA00022833"/>
    </source>
</evidence>
<evidence type="ECO:0000256" key="1">
    <source>
        <dbReference type="ARBA" id="ARBA00007261"/>
    </source>
</evidence>
<feature type="region of interest" description="Disordered" evidence="8">
    <location>
        <begin position="72"/>
        <end position="117"/>
    </location>
</feature>
<dbReference type="PANTHER" id="PTHR43690:SF18">
    <property type="entry name" value="INSULIN-DEGRADING ENZYME-RELATED"/>
    <property type="match status" value="1"/>
</dbReference>
<dbReference type="InterPro" id="IPR032632">
    <property type="entry name" value="Peptidase_M16_M"/>
</dbReference>
<evidence type="ECO:0000259" key="9">
    <source>
        <dbReference type="Pfam" id="PF00675"/>
    </source>
</evidence>
<evidence type="ECO:0000256" key="8">
    <source>
        <dbReference type="SAM" id="MobiDB-lite"/>
    </source>
</evidence>
<dbReference type="GO" id="GO:0004222">
    <property type="term" value="F:metalloendopeptidase activity"/>
    <property type="evidence" value="ECO:0007669"/>
    <property type="project" value="InterPro"/>
</dbReference>
<keyword evidence="5" id="KW-0862">Zinc</keyword>
<comment type="similarity">
    <text evidence="1 7">Belongs to the peptidase M16 family.</text>
</comment>
<sequence length="1122" mass="128241">MSKRSSFHRAPKFRPEVKVVNGPKQAIGLTGRKEKIEVLSEPIKSVSDKKLYKTIRLENGLTALLISDPSRPFILNESSSSEEESSSSDDSAGQESDGGKSVQSAASDQHGTKRRAEFDEEKLAACALSVGVGSYSDPPDIQGLAHFVEHMVFMGSEKYPKENEFDSFIKKKGGSDNASTDCEVTTFYFEIQEKHLPQAMDIFSQFFVSPLMKKEAMQREREAIESEFAIASPSDSNRKDQLLSSMFPEGHPAGTFTWGNLRSLRDDVHDDEKLHKAAHEFRRQHYSAHRMTVAVQARMDLASLEQYVVNTFGQIPTNKLPADDFSDFTYTPEMVSPKFKDIYYMKPVSDTTEVHLTWCMRSLLAEYESKPHQYVSHLLGHEGRGSLLSYLRKKVWALGIYTGNSESGIDYTSMYSLFSIQVVLTKDGLDHVDEVLEAIFSYIQMLKQIGPSERIFEELKTIEETSFRFEEESQPADYVESLSENMHFFPPEHYITGDKLYYKFDPKGITDLLDCMRADMVNVLVLSNKHSVPIQYDAKEKWFGTEYKRLEKPKDWLNRWLNVQPYKEFHLPEKNVYITTNFDLVPPATPYLEEAKRLGLDLANSSAKDIHRKVSGSEKTTKVLSQGDLIATVNNFRLDQPNLLRKNRHMELWYKPDFKFRFPTALLYFYFITPLSLRSPRDACLIDLWTDVLQQGLKEEVYPANMADLSHSLYVSDKGLTLKVTGYSQNLHLLVELVSREMAGACKAGGRLTPALFAAVRDVRARAYHNVLLKPHKLAKDVRMNVLLEPYISPREKAAVVHNITFTELQEFTDKLLGKMYLQVLVQGNLPWYDAITISENVFNNIKWEELSESEMPEIRVHQLPLGERRVRVASLNPASTNSIVTAYYQGAAAAPRDTAALEVMMMLMEEPAFDALRTKEQLGYSVFSMMRYTFGVLGASITVNTQVDKFSVSHVEQRIEAFLKKFARDTRRGGERALAPVRRALVQLKHNADYELKEEVERNWREIVSREYQFQRLFVEAEAIEQVKLADVKNWIDDHFSTGNKTQFRKLSIQVVGHKPKDDNAIAEETETKNLTLHYLDASDSVGDSPRENDDDFIKDIEQFKKDLPLINVPRVELTQC</sequence>
<keyword evidence="14" id="KW-1185">Reference proteome</keyword>
<dbReference type="Gene3D" id="3.30.830.10">
    <property type="entry name" value="Metalloenzyme, LuxS/M16 peptidase-like"/>
    <property type="match status" value="4"/>
</dbReference>
<evidence type="ECO:0000313" key="13">
    <source>
        <dbReference type="EMBL" id="CAH0713715.1"/>
    </source>
</evidence>
<dbReference type="InterPro" id="IPR050626">
    <property type="entry name" value="Peptidase_M16"/>
</dbReference>
<dbReference type="AlphaFoldDB" id="A0A8J9Y562"/>
<feature type="domain" description="Peptidase M16 C-terminal" evidence="10">
    <location>
        <begin position="278"/>
        <end position="461"/>
    </location>
</feature>
<evidence type="ECO:0000256" key="4">
    <source>
        <dbReference type="ARBA" id="ARBA00022801"/>
    </source>
</evidence>
<feature type="non-terminal residue" evidence="13">
    <location>
        <position position="1122"/>
    </location>
</feature>
<protein>
    <recommendedName>
        <fullName evidence="15">Nardilysin</fullName>
    </recommendedName>
</protein>